<dbReference type="InterPro" id="IPR038340">
    <property type="entry name" value="MRP-L47_sf"/>
</dbReference>
<evidence type="ECO:0000256" key="3">
    <source>
        <dbReference type="ARBA" id="ARBA00022980"/>
    </source>
</evidence>
<dbReference type="InterPro" id="IPR036049">
    <property type="entry name" value="Ribosomal_uL29_sf"/>
</dbReference>
<dbReference type="EMBL" id="QKYT01000413">
    <property type="protein sequence ID" value="RIA85625.1"/>
    <property type="molecule type" value="Genomic_DNA"/>
</dbReference>
<evidence type="ECO:0000256" key="5">
    <source>
        <dbReference type="ARBA" id="ARBA00023274"/>
    </source>
</evidence>
<dbReference type="GO" id="GO:0005762">
    <property type="term" value="C:mitochondrial large ribosomal subunit"/>
    <property type="evidence" value="ECO:0007669"/>
    <property type="project" value="TreeGrafter"/>
</dbReference>
<organism evidence="9 10">
    <name type="scientific">Glomus cerebriforme</name>
    <dbReference type="NCBI Taxonomy" id="658196"/>
    <lineage>
        <taxon>Eukaryota</taxon>
        <taxon>Fungi</taxon>
        <taxon>Fungi incertae sedis</taxon>
        <taxon>Mucoromycota</taxon>
        <taxon>Glomeromycotina</taxon>
        <taxon>Glomeromycetes</taxon>
        <taxon>Glomerales</taxon>
        <taxon>Glomeraceae</taxon>
        <taxon>Glomus</taxon>
    </lineage>
</organism>
<dbReference type="PANTHER" id="PTHR21183">
    <property type="entry name" value="RIBOSOMAL PROTEIN L47, MITOCHONDRIAL-RELATED"/>
    <property type="match status" value="1"/>
</dbReference>
<evidence type="ECO:0000256" key="6">
    <source>
        <dbReference type="ARBA" id="ARBA00035289"/>
    </source>
</evidence>
<dbReference type="InterPro" id="IPR010729">
    <property type="entry name" value="Ribosomal_uL29_mit"/>
</dbReference>
<sequence length="184" mass="22056">MNKFSIICRSLQTTSRLFEWKPSTHKGVVGLYEFFQGGAKNPNPVPTIKEMTTGRAWTASELRRKSFEDLHKLWYVLLKERNLLGTMWLEAKRWNKIHNQPWSEAFRERTFKCQKSMARIKHVLSERRVAYEYAIRKDPKLFGLDKVPEPHWSYEPPKSQKQEDKRHLRKSRIGDRNNSRLRKK</sequence>
<evidence type="ECO:0000256" key="2">
    <source>
        <dbReference type="ARBA" id="ARBA00009254"/>
    </source>
</evidence>
<dbReference type="Proteomes" id="UP000265703">
    <property type="component" value="Unassembled WGS sequence"/>
</dbReference>
<dbReference type="Gene3D" id="6.10.330.20">
    <property type="match status" value="1"/>
</dbReference>
<reference evidence="9 10" key="1">
    <citation type="submission" date="2018-06" db="EMBL/GenBank/DDBJ databases">
        <title>Comparative genomics reveals the genomic features of Rhizophagus irregularis, R. cerebriforme, R. diaphanum and Gigaspora rosea, and their symbiotic lifestyle signature.</title>
        <authorList>
            <person name="Morin E."/>
            <person name="San Clemente H."/>
            <person name="Chen E.C.H."/>
            <person name="De La Providencia I."/>
            <person name="Hainaut M."/>
            <person name="Kuo A."/>
            <person name="Kohler A."/>
            <person name="Murat C."/>
            <person name="Tang N."/>
            <person name="Roy S."/>
            <person name="Loubradou J."/>
            <person name="Henrissat B."/>
            <person name="Grigoriev I.V."/>
            <person name="Corradi N."/>
            <person name="Roux C."/>
            <person name="Martin F.M."/>
        </authorList>
    </citation>
    <scope>NUCLEOTIDE SEQUENCE [LARGE SCALE GENOMIC DNA]</scope>
    <source>
        <strain evidence="9 10">DAOM 227022</strain>
    </source>
</reference>
<proteinExistence type="inferred from homology"/>
<comment type="similarity">
    <text evidence="2">Belongs to the universal ribosomal protein uL29 family.</text>
</comment>
<dbReference type="GO" id="GO:0003735">
    <property type="term" value="F:structural constituent of ribosome"/>
    <property type="evidence" value="ECO:0007669"/>
    <property type="project" value="InterPro"/>
</dbReference>
<dbReference type="AlphaFoldDB" id="A0A397SNJ1"/>
<dbReference type="Pfam" id="PF06984">
    <property type="entry name" value="MRP-L47"/>
    <property type="match status" value="1"/>
</dbReference>
<keyword evidence="5" id="KW-0687">Ribonucleoprotein</keyword>
<dbReference type="PANTHER" id="PTHR21183:SF18">
    <property type="entry name" value="LARGE RIBOSOMAL SUBUNIT PROTEIN UL29M"/>
    <property type="match status" value="1"/>
</dbReference>
<evidence type="ECO:0000313" key="9">
    <source>
        <dbReference type="EMBL" id="RIA85625.1"/>
    </source>
</evidence>
<dbReference type="GO" id="GO:0032543">
    <property type="term" value="P:mitochondrial translation"/>
    <property type="evidence" value="ECO:0007669"/>
    <property type="project" value="TreeGrafter"/>
</dbReference>
<dbReference type="OrthoDB" id="270763at2759"/>
<dbReference type="STRING" id="658196.A0A397SNJ1"/>
<gene>
    <name evidence="9" type="ORF">C1645_781400</name>
</gene>
<evidence type="ECO:0000256" key="4">
    <source>
        <dbReference type="ARBA" id="ARBA00023128"/>
    </source>
</evidence>
<feature type="region of interest" description="Disordered" evidence="8">
    <location>
        <begin position="147"/>
        <end position="184"/>
    </location>
</feature>
<keyword evidence="3 9" id="KW-0689">Ribosomal protein</keyword>
<comment type="subcellular location">
    <subcellularLocation>
        <location evidence="1">Mitochondrion</location>
    </subcellularLocation>
</comment>
<feature type="compositionally biased region" description="Basic and acidic residues" evidence="8">
    <location>
        <begin position="158"/>
        <end position="178"/>
    </location>
</feature>
<comment type="caution">
    <text evidence="9">The sequence shown here is derived from an EMBL/GenBank/DDBJ whole genome shotgun (WGS) entry which is preliminary data.</text>
</comment>
<name>A0A397SNJ1_9GLOM</name>
<dbReference type="SUPFAM" id="SSF46561">
    <property type="entry name" value="Ribosomal protein L29 (L29p)"/>
    <property type="match status" value="1"/>
</dbReference>
<evidence type="ECO:0000256" key="8">
    <source>
        <dbReference type="SAM" id="MobiDB-lite"/>
    </source>
</evidence>
<protein>
    <recommendedName>
        <fullName evidence="6">Large ribosomal subunit protein uL29m</fullName>
    </recommendedName>
    <alternativeName>
        <fullName evidence="7">54S ribosomal protein L4, mitochondrial</fullName>
    </alternativeName>
</protein>
<keyword evidence="4" id="KW-0496">Mitochondrion</keyword>
<evidence type="ECO:0000313" key="10">
    <source>
        <dbReference type="Proteomes" id="UP000265703"/>
    </source>
</evidence>
<evidence type="ECO:0000256" key="1">
    <source>
        <dbReference type="ARBA" id="ARBA00004173"/>
    </source>
</evidence>
<keyword evidence="10" id="KW-1185">Reference proteome</keyword>
<evidence type="ECO:0000256" key="7">
    <source>
        <dbReference type="ARBA" id="ARBA00035399"/>
    </source>
</evidence>
<accession>A0A397SNJ1</accession>